<name>A0ABY7D5I3_9BASI</name>
<dbReference type="EMBL" id="CP110436">
    <property type="protein sequence ID" value="WAQ92500.1"/>
    <property type="molecule type" value="Genomic_DNA"/>
</dbReference>
<dbReference type="RefSeq" id="XP_053028055.1">
    <property type="nucleotide sequence ID" value="XM_053164095.1"/>
</dbReference>
<protein>
    <submittedName>
        <fullName evidence="1">Uncharacterized protein</fullName>
    </submittedName>
</protein>
<organism evidence="1 2">
    <name type="scientific">Puccinia triticina</name>
    <dbReference type="NCBI Taxonomy" id="208348"/>
    <lineage>
        <taxon>Eukaryota</taxon>
        <taxon>Fungi</taxon>
        <taxon>Dikarya</taxon>
        <taxon>Basidiomycota</taxon>
        <taxon>Pucciniomycotina</taxon>
        <taxon>Pucciniomycetes</taxon>
        <taxon>Pucciniales</taxon>
        <taxon>Pucciniaceae</taxon>
        <taxon>Puccinia</taxon>
    </lineage>
</organism>
<dbReference type="GeneID" id="77804990"/>
<gene>
    <name evidence="1" type="ORF">PtA15_16A408</name>
</gene>
<sequence length="78" mass="8863">MTIATQSSLSHSPIIPLPNRLPSPLCRTFNSTSLEILILKFNGHFKDERLARLFESAISQMLNSTIRWFSPEKSDTET</sequence>
<evidence type="ECO:0000313" key="2">
    <source>
        <dbReference type="Proteomes" id="UP001164743"/>
    </source>
</evidence>
<reference evidence="1" key="1">
    <citation type="submission" date="2022-10" db="EMBL/GenBank/DDBJ databases">
        <title>Puccinia triticina Genome sequencing and assembly.</title>
        <authorList>
            <person name="Li C."/>
        </authorList>
    </citation>
    <scope>NUCLEOTIDE SEQUENCE</scope>
    <source>
        <strain evidence="1">Pt15</strain>
    </source>
</reference>
<dbReference type="Proteomes" id="UP001164743">
    <property type="component" value="Chromosome 16A"/>
</dbReference>
<accession>A0ABY7D5I3</accession>
<keyword evidence="2" id="KW-1185">Reference proteome</keyword>
<proteinExistence type="predicted"/>
<evidence type="ECO:0000313" key="1">
    <source>
        <dbReference type="EMBL" id="WAQ92500.1"/>
    </source>
</evidence>